<feature type="coiled-coil region" evidence="1">
    <location>
        <begin position="583"/>
        <end position="750"/>
    </location>
</feature>
<dbReference type="OMA" id="CRHELSD"/>
<dbReference type="Gene3D" id="1.10.287.1490">
    <property type="match status" value="1"/>
</dbReference>
<keyword evidence="4" id="KW-1185">Reference proteome</keyword>
<dbReference type="EnsemblPlants" id="evm.model.01.2832">
    <property type="protein sequence ID" value="cds.evm.model.01.2832"/>
    <property type="gene ID" value="evm.TU.01.2832"/>
</dbReference>
<feature type="coiled-coil region" evidence="1">
    <location>
        <begin position="496"/>
        <end position="523"/>
    </location>
</feature>
<evidence type="ECO:0000256" key="1">
    <source>
        <dbReference type="SAM" id="Coils"/>
    </source>
</evidence>
<accession>A0A803NMT3</accession>
<name>A0A803NMT3_CANSA</name>
<feature type="coiled-coil region" evidence="1">
    <location>
        <begin position="1643"/>
        <end position="1757"/>
    </location>
</feature>
<dbReference type="Gramene" id="evm.model.01.2832">
    <property type="protein sequence ID" value="cds.evm.model.01.2832"/>
    <property type="gene ID" value="evm.TU.01.2832"/>
</dbReference>
<protein>
    <submittedName>
        <fullName evidence="3">Uncharacterized protein</fullName>
    </submittedName>
</protein>
<dbReference type="OrthoDB" id="649641at2759"/>
<keyword evidence="1" id="KW-0175">Coiled coil</keyword>
<sequence>MDKNKNRTDLLAAGKKKLQQYRQRKDTKGTGSHGKSTKKSSNKSEQREADAGSTADKTTSMSSVEGEITSHFDSDPLVIASSTSQSVESVASVSEVVAVDLSTVSSTPDFSMDETLTAPNELSTPKVGVGEHHVDSLVQSEGTSIGIEVARIMSSDTSDTVHSGGETKSDDIFVLSDLLTKPELVDSTGVTLNAELQSGSLEDSSFPSRANFVDSEHESLPSKDDNPDKSLMQTREDQVTDVGSMQEADGLDGRNSDYKSEIEHKGDTKFPLSEADVSGEALSGISLEGTCVDTSCEVDYNGKVDEVSVSDGANIMEDFPGDGLVVASQNSTGAVMGSFHEGKSSDLLKTDDLGEGSTERVQNDTGDEKVVQVHNQQHMLDSYEKPSEIDLVSSAREWNVSSGFVLSSINLSQLMDLVKGLSEEEYNLLVKSREPVSSAELGPANLKMADPDFSKLLEKLKEELFLTNCTKDIFQLQLAQQSELQGEFDHQHHQLVSVLSASLKEASEQNQLLREELLQCRCELQAAVGAREEFQKEFCTSQAEVARAYELQISLERSQGDLLRLSTELADCKQLVASLQVENEDMNGALTLVTEEKKKLKEEKDHLFEENEKLAIELADWKGLMAALQLEISNLTTNLTLAAAERKILEEEKEHLGHEHAKILTKFADCKEVASTLQLENSSLKERLDLVTEERKRLEEDKRCFALENERLLFDLASLKEQLSTEKRERERVGVDLKEVTSRLEQLMEENIFLSSSLDIHKAKLTEASDSNRIEMPVQSKEDWHQVEISEVRSRDGENLSAGEDSYCILGKQVDDVCSYTQKPLSDDIAGRTPYILFEKGVFDDSLGFVSLKGHLDEVEKILHQLEKAIGEVQAYSASLSKSGGKLVAPGVSKLIQAFESKVHLDEQESEDMPPIEKQSTATDPFVVVEEEIRNLKELFKQLVLDAADAYVLFKSEIDGRRTADINVRELKVQQEALKDHSNNLEASNIELAIVSEVLKQHGGTIEATNNELVVLCEATKLEVIDLKAKNTDLCCKLLKCESRIDDLQSQLYDLQQTSNEMATVIGNHLDDLQKEVSGRTLIIEEDWNSTLAQIFEIVQKLDGSLGNFASKVFVPDDGLDVVCHLASSVNAATKLFEDMQKKLEAFQIDHEVISGSYKEVNERCEEMHRKNDMAVGLLHKLHGDFRKLVRSHGSLDENEIKEVNPDPLDYSIYETFMGQLEHFLSERQELESVIDKLNLELVNRIGEFEELNRGCLDTDVICKLIEDARGVLKEEDIEICANKSPPLHFESLITVLVQKYKEAHMQLNLIEEENRSKVMKFEELQQEVQHLTAICLQHETEMLVLKESFSQVEEALFATGSELQKKVSELELSEQRVSSLREKLSIAVTKGKGLVVQRDGLKQSLAETSSELKRCSHELQLKDARLHEVETKLKTYSEAGERVEALESELSYIRNSATALRESFLLKDSLLQRIEEILEDLDLPEHFHSRDIIEKVDWLARSVAGNSLPSATDWDQKSSAGGGSFSDAGFVMMEPWKDDLQSNSNSGEDLKRKFEELQSKFYGLAEQNEMLEQSLMERNNLVQKWEELLNRIDMPSHLRSVEPEDRIQWLGRELTEAHHDTISLQQKVDNLENYSGSLSADLEDSKSRISVLESNLKAITLEREHLSERLDVLNHDYDKLLAKATQYELENGRLQSEVTSFQENHEMLARKADEFDLKNRSLQNEVDDLQKQVAEMAGNEKQILSIEEEIRRLQNLVGDVLQDPGLEDQISSGSNIECLEMLLRKLLENYAKFSTIRPVLGGGIDELQTDVMTVEAAKNLSKTHAGESDEVIMKKELEEALHELILVKEERGVFVEKQQSLALEIEALVKRREELELLLHQEEQKSASVREKLNVAVRKGKLLVQQRDSLKQTIEQLNAELENLKSKAKTQEDKLVEYDKKFEELSMYPERVNVLESEILLLRNRLTENEQHLQDSGHVLSVISNTLADFDGGDGVNAADPVKKLEQFLKLCRDMRSDMISLEEASRKSKRAAGLLLAELNEVQERNDSLQEELANDAAELSELTKERDLAEEAKLEALSRLEELYNVHSLEQRNGFSELEGLKSVVDQLRKGFHDVNNLLSDVFSKDLELLRNLESGIDKCLKPTNATDEESVPRFSASSLISSGSDGKDWYFSKGSWLDSIMHDNFEGSSVTEICSYVGHQLEELTIEVGVLKEKLQSHTSSLHEQASSLSKLMAVAHRETISRWELYEAMKGDIISKESSEKEKDKEFVTLQKSIALSFEAFSNLHMEIEKAKAELLGHNYGAGDQGINLAGHLSSEESIKTMEDKLLFAIREFARIKAEIVEGNQKQLKTAVADLQKELQEKEISKERICMELVGQIKEAEAAAARYSLDLQSSRSQIDDLEKNLQVMEHEKNLLEQKMEELQSVHATTSTELQQRVRSLSDVINAKDQEIEALMQALDEEESQMEDLKKKKEELDKALQQKNLDLENVEASRGKVMKKLSTTVTKFDELHQLSASLLAEVENLQSQLQDRDGEISFLRQEVTRCTNDVLVASQLSNKKDSDDLQEFLAWFDNLIANVGMQNIHPDIKNNDRVIEHKELLKKKIESFVSDFTNIREAAQSKDTLLQLERSKVDDLMRKGEILERSLLDKESRLSFIEGAEDPGVTTSATSEILEVEPLINKWTVPSSSVATQVRSLRKGNADQVAIAIDMDPGSSNRLEDEDDDKVHGFKSLTTSRVVPRFTRPVTDMIDGLWVSCDRALMRQPALRLGIIIYWAILHALLATLAI</sequence>
<evidence type="ECO:0000256" key="2">
    <source>
        <dbReference type="SAM" id="MobiDB-lite"/>
    </source>
</evidence>
<reference evidence="3" key="2">
    <citation type="submission" date="2021-03" db="UniProtKB">
        <authorList>
            <consortium name="EnsemblPlants"/>
        </authorList>
    </citation>
    <scope>IDENTIFICATION</scope>
</reference>
<dbReference type="PANTHER" id="PTHR43939:SF50">
    <property type="entry name" value="NUCLEOPORIN"/>
    <property type="match status" value="1"/>
</dbReference>
<feature type="compositionally biased region" description="Basic and acidic residues" evidence="2">
    <location>
        <begin position="214"/>
        <end position="238"/>
    </location>
</feature>
<reference evidence="3" key="1">
    <citation type="submission" date="2018-11" db="EMBL/GenBank/DDBJ databases">
        <authorList>
            <person name="Grassa J C."/>
        </authorList>
    </citation>
    <scope>NUCLEOTIDE SEQUENCE [LARGE SCALE GENOMIC DNA]</scope>
</reference>
<feature type="coiled-coil region" evidence="1">
    <location>
        <begin position="2034"/>
        <end position="2082"/>
    </location>
</feature>
<organism evidence="3 4">
    <name type="scientific">Cannabis sativa</name>
    <name type="common">Hemp</name>
    <name type="synonym">Marijuana</name>
    <dbReference type="NCBI Taxonomy" id="3483"/>
    <lineage>
        <taxon>Eukaryota</taxon>
        <taxon>Viridiplantae</taxon>
        <taxon>Streptophyta</taxon>
        <taxon>Embryophyta</taxon>
        <taxon>Tracheophyta</taxon>
        <taxon>Spermatophyta</taxon>
        <taxon>Magnoliopsida</taxon>
        <taxon>eudicotyledons</taxon>
        <taxon>Gunneridae</taxon>
        <taxon>Pentapetalae</taxon>
        <taxon>rosids</taxon>
        <taxon>fabids</taxon>
        <taxon>Rosales</taxon>
        <taxon>Cannabaceae</taxon>
        <taxon>Cannabis</taxon>
    </lineage>
</organism>
<dbReference type="Proteomes" id="UP000596661">
    <property type="component" value="Chromosome 1"/>
</dbReference>
<feature type="region of interest" description="Disordered" evidence="2">
    <location>
        <begin position="200"/>
        <end position="259"/>
    </location>
</feature>
<gene>
    <name evidence="3" type="primary">LOC115700158</name>
</gene>
<feature type="coiled-coil region" evidence="1">
    <location>
        <begin position="1308"/>
        <end position="1384"/>
    </location>
</feature>
<evidence type="ECO:0000313" key="3">
    <source>
        <dbReference type="EnsemblPlants" id="cds.evm.model.01.2832"/>
    </source>
</evidence>
<dbReference type="PANTHER" id="PTHR43939">
    <property type="entry name" value="COILED-COIL DOMAIN-CONTAINING PROTEIN 158"/>
    <property type="match status" value="1"/>
</dbReference>
<evidence type="ECO:0000313" key="4">
    <source>
        <dbReference type="Proteomes" id="UP000596661"/>
    </source>
</evidence>
<feature type="coiled-coil region" evidence="1">
    <location>
        <begin position="2343"/>
        <end position="2546"/>
    </location>
</feature>
<proteinExistence type="predicted"/>
<feature type="region of interest" description="Disordered" evidence="2">
    <location>
        <begin position="1"/>
        <end position="74"/>
    </location>
</feature>
<feature type="coiled-coil region" evidence="1">
    <location>
        <begin position="1859"/>
        <end position="1942"/>
    </location>
</feature>
<dbReference type="EMBL" id="UZAU01000081">
    <property type="status" value="NOT_ANNOTATED_CDS"/>
    <property type="molecule type" value="Genomic_DNA"/>
</dbReference>